<evidence type="ECO:0000256" key="5">
    <source>
        <dbReference type="ARBA" id="ARBA00022989"/>
    </source>
</evidence>
<keyword evidence="4 12" id="KW-0812">Transmembrane</keyword>
<evidence type="ECO:0000256" key="6">
    <source>
        <dbReference type="ARBA" id="ARBA00023053"/>
    </source>
</evidence>
<organism evidence="15 16">
    <name type="scientific">Biomphalaria pfeifferi</name>
    <name type="common">Bloodfluke planorb</name>
    <name type="synonym">Freshwater snail</name>
    <dbReference type="NCBI Taxonomy" id="112525"/>
    <lineage>
        <taxon>Eukaryota</taxon>
        <taxon>Metazoa</taxon>
        <taxon>Spiralia</taxon>
        <taxon>Lophotrochozoa</taxon>
        <taxon>Mollusca</taxon>
        <taxon>Gastropoda</taxon>
        <taxon>Heterobranchia</taxon>
        <taxon>Euthyneura</taxon>
        <taxon>Panpulmonata</taxon>
        <taxon>Hygrophila</taxon>
        <taxon>Lymnaeoidea</taxon>
        <taxon>Planorbidae</taxon>
        <taxon>Biomphalaria</taxon>
    </lineage>
</organism>
<gene>
    <name evidence="15" type="ORF">Bpfe_025091</name>
</gene>
<evidence type="ECO:0000256" key="3">
    <source>
        <dbReference type="ARBA" id="ARBA00022461"/>
    </source>
</evidence>
<name>A0AAD8EZ89_BIOPF</name>
<comment type="subcellular location">
    <subcellularLocation>
        <location evidence="1">Membrane</location>
        <topology evidence="1">Multi-pass membrane protein</topology>
    </subcellularLocation>
</comment>
<dbReference type="FunFam" id="1.10.287.770:FF:000001">
    <property type="entry name" value="Acid-sensing ion channel subunit 1"/>
    <property type="match status" value="1"/>
</dbReference>
<feature type="region of interest" description="Disordered" evidence="13">
    <location>
        <begin position="1"/>
        <end position="39"/>
    </location>
</feature>
<evidence type="ECO:0000256" key="10">
    <source>
        <dbReference type="ARBA" id="ARBA00023201"/>
    </source>
</evidence>
<dbReference type="Proteomes" id="UP001233172">
    <property type="component" value="Unassembled WGS sequence"/>
</dbReference>
<evidence type="ECO:0000256" key="4">
    <source>
        <dbReference type="ARBA" id="ARBA00022692"/>
    </source>
</evidence>
<keyword evidence="10 12" id="KW-0739">Sodium transport</keyword>
<dbReference type="PRINTS" id="PR01078">
    <property type="entry name" value="AMINACHANNEL"/>
</dbReference>
<dbReference type="EMBL" id="JASAOG010000180">
    <property type="protein sequence ID" value="KAK0045485.1"/>
    <property type="molecule type" value="Genomic_DNA"/>
</dbReference>
<comment type="caution">
    <text evidence="15">The sequence shown here is derived from an EMBL/GenBank/DDBJ whole genome shotgun (WGS) entry which is preliminary data.</text>
</comment>
<evidence type="ECO:0000256" key="7">
    <source>
        <dbReference type="ARBA" id="ARBA00023065"/>
    </source>
</evidence>
<evidence type="ECO:0000256" key="12">
    <source>
        <dbReference type="RuleBase" id="RU000679"/>
    </source>
</evidence>
<keyword evidence="2 12" id="KW-0813">Transport</keyword>
<evidence type="ECO:0000313" key="15">
    <source>
        <dbReference type="EMBL" id="KAK0045485.1"/>
    </source>
</evidence>
<evidence type="ECO:0000313" key="16">
    <source>
        <dbReference type="Proteomes" id="UP001233172"/>
    </source>
</evidence>
<keyword evidence="3 12" id="KW-0894">Sodium channel</keyword>
<accession>A0AAD8EZ89</accession>
<proteinExistence type="inferred from homology"/>
<comment type="similarity">
    <text evidence="12">Belongs to the amiloride-sensitive sodium channel (TC 1.A.6) family.</text>
</comment>
<reference evidence="15" key="2">
    <citation type="submission" date="2023-04" db="EMBL/GenBank/DDBJ databases">
        <authorList>
            <person name="Bu L."/>
            <person name="Lu L."/>
            <person name="Laidemitt M.R."/>
            <person name="Zhang S.M."/>
            <person name="Mutuku M."/>
            <person name="Mkoji G."/>
            <person name="Steinauer M."/>
            <person name="Loker E.S."/>
        </authorList>
    </citation>
    <scope>NUCLEOTIDE SEQUENCE</scope>
    <source>
        <strain evidence="15">KasaAsao</strain>
        <tissue evidence="15">Whole Snail</tissue>
    </source>
</reference>
<dbReference type="AlphaFoldDB" id="A0AAD8EZ89"/>
<dbReference type="PANTHER" id="PTHR11690:SF248">
    <property type="entry name" value="PICKPOCKET 17, ISOFORM A"/>
    <property type="match status" value="1"/>
</dbReference>
<reference evidence="15" key="1">
    <citation type="journal article" date="2023" name="PLoS Negl. Trop. Dis.">
        <title>A genome sequence for Biomphalaria pfeifferi, the major vector snail for the human-infecting parasite Schistosoma mansoni.</title>
        <authorList>
            <person name="Bu L."/>
            <person name="Lu L."/>
            <person name="Laidemitt M.R."/>
            <person name="Zhang S.M."/>
            <person name="Mutuku M."/>
            <person name="Mkoji G."/>
            <person name="Steinauer M."/>
            <person name="Loker E.S."/>
        </authorList>
    </citation>
    <scope>NUCLEOTIDE SEQUENCE</scope>
    <source>
        <strain evidence="15">KasaAsao</strain>
    </source>
</reference>
<dbReference type="InterPro" id="IPR001873">
    <property type="entry name" value="ENaC"/>
</dbReference>
<evidence type="ECO:0000256" key="9">
    <source>
        <dbReference type="ARBA" id="ARBA00023180"/>
    </source>
</evidence>
<dbReference type="Gene3D" id="1.10.287.770">
    <property type="entry name" value="YojJ-like"/>
    <property type="match status" value="1"/>
</dbReference>
<protein>
    <submittedName>
        <fullName evidence="15">Amiloride-sensitive sodium channel subunit alpha</fullName>
    </submittedName>
</protein>
<keyword evidence="11 12" id="KW-0407">Ion channel</keyword>
<dbReference type="Gene3D" id="2.60.470.10">
    <property type="entry name" value="Acid-sensing ion channels like domains"/>
    <property type="match status" value="1"/>
</dbReference>
<dbReference type="GO" id="GO:0015280">
    <property type="term" value="F:ligand-gated sodium channel activity"/>
    <property type="evidence" value="ECO:0007669"/>
    <property type="project" value="TreeGrafter"/>
</dbReference>
<keyword evidence="9" id="KW-0325">Glycoprotein</keyword>
<evidence type="ECO:0000256" key="8">
    <source>
        <dbReference type="ARBA" id="ARBA00023136"/>
    </source>
</evidence>
<evidence type="ECO:0000256" key="1">
    <source>
        <dbReference type="ARBA" id="ARBA00004141"/>
    </source>
</evidence>
<keyword evidence="6" id="KW-0915">Sodium</keyword>
<feature type="transmembrane region" description="Helical" evidence="14">
    <location>
        <begin position="110"/>
        <end position="131"/>
    </location>
</feature>
<sequence>MEMAQLVDKNLLPTSENTSLESSVENGESQMSLPPLPREEPQLQQKNNEIHPSKLAEDIAMVHINETGSFQQLNGSNATGFCRIFSDFADKTSLNGVQFIKASSSLPVKVIWSLLLSAAIGAMIFHLYSMFTNYFAYTKHSQIDLSFSKLPFPAVTVCNVNIMRASQKDKAGQALRDLINAINPQQMMQKAKDWKPTMDNSSGGDARRMDNFLDNFSMNMSFTNDRMEAQNTYFTETCEDCWEKESTSSSSNTVEYSFRELFNRENETTRDILGHQVQDMIQQCSFAGRKCMLTNFSRLHSTSYGNCYVIEYNKFISRKSGPDGGLELTLFLETDEYIPGITNGRGIQVVIHQPGTVPFPKDEGIAVAAGSQTFIGLRVVKVTRLGEPYSPCTSTDNFVTKYSKTYTRNTCQKICQEMSVRDKCHCYDESELELYDVIENPTGLKPCRNMTQLMCVSKVVFQYDGTDSSCECNNPCSETVYAKSIASRQWPSPSYADLLIQAICQEKQNSTCSVLKNKDNLNKLEDFIKLNIYFEDLNYEELSEQADYTNTQLLSDIGGTIGLWIGLSVLSLFELVNLVTELIAYLFCIKLGNH</sequence>
<evidence type="ECO:0000256" key="2">
    <source>
        <dbReference type="ARBA" id="ARBA00022448"/>
    </source>
</evidence>
<keyword evidence="8 14" id="KW-0472">Membrane</keyword>
<dbReference type="PANTHER" id="PTHR11690">
    <property type="entry name" value="AMILORIDE-SENSITIVE SODIUM CHANNEL-RELATED"/>
    <property type="match status" value="1"/>
</dbReference>
<keyword evidence="5 14" id="KW-1133">Transmembrane helix</keyword>
<keyword evidence="16" id="KW-1185">Reference proteome</keyword>
<evidence type="ECO:0000256" key="13">
    <source>
        <dbReference type="SAM" id="MobiDB-lite"/>
    </source>
</evidence>
<evidence type="ECO:0000256" key="11">
    <source>
        <dbReference type="ARBA" id="ARBA00023303"/>
    </source>
</evidence>
<feature type="compositionally biased region" description="Polar residues" evidence="13">
    <location>
        <begin position="12"/>
        <end position="32"/>
    </location>
</feature>
<evidence type="ECO:0000256" key="14">
    <source>
        <dbReference type="SAM" id="Phobius"/>
    </source>
</evidence>
<dbReference type="Pfam" id="PF00858">
    <property type="entry name" value="ASC"/>
    <property type="match status" value="1"/>
</dbReference>
<dbReference type="GO" id="GO:0005886">
    <property type="term" value="C:plasma membrane"/>
    <property type="evidence" value="ECO:0007669"/>
    <property type="project" value="TreeGrafter"/>
</dbReference>
<keyword evidence="7 12" id="KW-0406">Ion transport</keyword>